<gene>
    <name evidence="2" type="ORF">EV675_4388</name>
</gene>
<keyword evidence="1" id="KW-0472">Membrane</keyword>
<dbReference type="InterPro" id="IPR047798">
    <property type="entry name" value="BPSS1780-like"/>
</dbReference>
<dbReference type="NCBIfam" id="NF041043">
    <property type="entry name" value="BPSS1780_fam"/>
    <property type="match status" value="1"/>
</dbReference>
<dbReference type="RefSeq" id="WP_130359762.1">
    <property type="nucleotide sequence ID" value="NZ_SGXC01000002.1"/>
</dbReference>
<protein>
    <recommendedName>
        <fullName evidence="4">Glycerophosphoryl diester phosphodiesterase family protein</fullName>
    </recommendedName>
</protein>
<accession>A0A4Q7NFE0</accession>
<dbReference type="EMBL" id="SGXC01000002">
    <property type="protein sequence ID" value="RZS81760.1"/>
    <property type="molecule type" value="Genomic_DNA"/>
</dbReference>
<feature type="transmembrane region" description="Helical" evidence="1">
    <location>
        <begin position="189"/>
        <end position="212"/>
    </location>
</feature>
<dbReference type="Proteomes" id="UP000292445">
    <property type="component" value="Unassembled WGS sequence"/>
</dbReference>
<feature type="transmembrane region" description="Helical" evidence="1">
    <location>
        <begin position="29"/>
        <end position="56"/>
    </location>
</feature>
<reference evidence="2 3" key="1">
    <citation type="submission" date="2019-02" db="EMBL/GenBank/DDBJ databases">
        <title>Genomic Encyclopedia of Type Strains, Phase IV (KMG-IV): sequencing the most valuable type-strain genomes for metagenomic binning, comparative biology and taxonomic classification.</title>
        <authorList>
            <person name="Goeker M."/>
        </authorList>
    </citation>
    <scope>NUCLEOTIDE SEQUENCE [LARGE SCALE GENOMIC DNA]</scope>
    <source>
        <strain evidence="2 3">K24</strain>
    </source>
</reference>
<keyword evidence="3" id="KW-1185">Reference proteome</keyword>
<keyword evidence="1" id="KW-0812">Transmembrane</keyword>
<keyword evidence="1" id="KW-1133">Transmembrane helix</keyword>
<dbReference type="OrthoDB" id="5298483at2"/>
<evidence type="ECO:0000256" key="1">
    <source>
        <dbReference type="SAM" id="Phobius"/>
    </source>
</evidence>
<name>A0A4Q7NFE0_9BURK</name>
<feature type="transmembrane region" description="Helical" evidence="1">
    <location>
        <begin position="224"/>
        <end position="242"/>
    </location>
</feature>
<evidence type="ECO:0008006" key="4">
    <source>
        <dbReference type="Google" id="ProtNLM"/>
    </source>
</evidence>
<dbReference type="AlphaFoldDB" id="A0A4Q7NFE0"/>
<evidence type="ECO:0000313" key="2">
    <source>
        <dbReference type="EMBL" id="RZS81760.1"/>
    </source>
</evidence>
<sequence>MQAASLAPRAGWQWVRDGLALFRLQPMAMFTWALTVGFMVLVASILAPVGPLLFVVGMPAITVMTLEACRAIEQGRTVLPLRLFQVLKAPGLFKKLLAMGALYVAAVLVAGLVAFLPFADGLSEAMSGLSSDDVAGVLAAMRAPIALFGILYVIIAGLFWHAPALVAWHRLGIRKALFFSGIACWRNKGAFLMYGATWLLVVLALELGGGLLEAVGMSPTISGLIQMPFNFVAAAVLYCSFYPTYTSVFGAPPAPGFGNGS</sequence>
<organism evidence="2 3">
    <name type="scientific">Pigmentiphaga kullae</name>
    <dbReference type="NCBI Taxonomy" id="151784"/>
    <lineage>
        <taxon>Bacteria</taxon>
        <taxon>Pseudomonadati</taxon>
        <taxon>Pseudomonadota</taxon>
        <taxon>Betaproteobacteria</taxon>
        <taxon>Burkholderiales</taxon>
        <taxon>Alcaligenaceae</taxon>
        <taxon>Pigmentiphaga</taxon>
    </lineage>
</organism>
<evidence type="ECO:0000313" key="3">
    <source>
        <dbReference type="Proteomes" id="UP000292445"/>
    </source>
</evidence>
<proteinExistence type="predicted"/>
<comment type="caution">
    <text evidence="2">The sequence shown here is derived from an EMBL/GenBank/DDBJ whole genome shotgun (WGS) entry which is preliminary data.</text>
</comment>
<feature type="transmembrane region" description="Helical" evidence="1">
    <location>
        <begin position="139"/>
        <end position="168"/>
    </location>
</feature>
<feature type="transmembrane region" description="Helical" evidence="1">
    <location>
        <begin position="96"/>
        <end position="119"/>
    </location>
</feature>